<dbReference type="Proteomes" id="UP001162001">
    <property type="component" value="Segment"/>
</dbReference>
<dbReference type="SMART" id="SM00487">
    <property type="entry name" value="DEXDc"/>
    <property type="match status" value="1"/>
</dbReference>
<dbReference type="PROSITE" id="PS51194">
    <property type="entry name" value="HELICASE_CTER"/>
    <property type="match status" value="1"/>
</dbReference>
<evidence type="ECO:0000313" key="8">
    <source>
        <dbReference type="EMBL" id="QKF93711.1"/>
    </source>
</evidence>
<dbReference type="Gene3D" id="1.20.120.1080">
    <property type="match status" value="1"/>
</dbReference>
<dbReference type="EMBL" id="MT418680">
    <property type="protein sequence ID" value="QKF93711.1"/>
    <property type="molecule type" value="Genomic_DNA"/>
</dbReference>
<dbReference type="Pfam" id="PF00270">
    <property type="entry name" value="DEAD"/>
    <property type="match status" value="1"/>
</dbReference>
<keyword evidence="9" id="KW-1185">Reference proteome</keyword>
<evidence type="ECO:0000256" key="4">
    <source>
        <dbReference type="ARBA" id="ARBA00022806"/>
    </source>
</evidence>
<dbReference type="InterPro" id="IPR014001">
    <property type="entry name" value="Helicase_ATP-bd"/>
</dbReference>
<protein>
    <submittedName>
        <fullName evidence="8">HrpA-like RNA helicase</fullName>
    </submittedName>
</protein>
<evidence type="ECO:0000256" key="2">
    <source>
        <dbReference type="ARBA" id="ARBA00022741"/>
    </source>
</evidence>
<proteinExistence type="inferred from homology"/>
<dbReference type="GO" id="GO:0004386">
    <property type="term" value="F:helicase activity"/>
    <property type="evidence" value="ECO:0007669"/>
    <property type="project" value="UniProtKB-KW"/>
</dbReference>
<dbReference type="PANTHER" id="PTHR18934:SF99">
    <property type="entry name" value="ATP-DEPENDENT RNA HELICASE DHX37-RELATED"/>
    <property type="match status" value="1"/>
</dbReference>
<organism evidence="8 9">
    <name type="scientific">Fadolivirus FV1/VV64</name>
    <dbReference type="NCBI Taxonomy" id="3070911"/>
    <lineage>
        <taxon>Viruses</taxon>
        <taxon>Varidnaviria</taxon>
        <taxon>Bamfordvirae</taxon>
        <taxon>Nucleocytoviricota</taxon>
        <taxon>Megaviricetes</taxon>
        <taxon>Imitervirales</taxon>
        <taxon>Mimiviridae</taxon>
        <taxon>Klosneuvirinae</taxon>
        <taxon>Fadolivirus</taxon>
        <taxon>Fadolivirus algeromassiliense</taxon>
    </lineage>
</organism>
<keyword evidence="4 8" id="KW-0347">Helicase</keyword>
<feature type="domain" description="Helicase C-terminal" evidence="7">
    <location>
        <begin position="237"/>
        <end position="431"/>
    </location>
</feature>
<evidence type="ECO:0000259" key="6">
    <source>
        <dbReference type="PROSITE" id="PS51192"/>
    </source>
</evidence>
<dbReference type="SUPFAM" id="SSF52540">
    <property type="entry name" value="P-loop containing nucleoside triphosphate hydrolases"/>
    <property type="match status" value="1"/>
</dbReference>
<dbReference type="InterPro" id="IPR007502">
    <property type="entry name" value="Helicase-assoc_dom"/>
</dbReference>
<name>A0A7D3UTV9_9VIRU</name>
<keyword evidence="5" id="KW-0067">ATP-binding</keyword>
<evidence type="ECO:0000256" key="1">
    <source>
        <dbReference type="ARBA" id="ARBA00008792"/>
    </source>
</evidence>
<evidence type="ECO:0000259" key="7">
    <source>
        <dbReference type="PROSITE" id="PS51194"/>
    </source>
</evidence>
<dbReference type="SMART" id="SM00847">
    <property type="entry name" value="HA2"/>
    <property type="match status" value="1"/>
</dbReference>
<dbReference type="CDD" id="cd17917">
    <property type="entry name" value="DEXHc_RHA-like"/>
    <property type="match status" value="1"/>
</dbReference>
<dbReference type="InterPro" id="IPR027417">
    <property type="entry name" value="P-loop_NTPase"/>
</dbReference>
<dbReference type="GO" id="GO:0005524">
    <property type="term" value="F:ATP binding"/>
    <property type="evidence" value="ECO:0007669"/>
    <property type="project" value="UniProtKB-KW"/>
</dbReference>
<dbReference type="SMART" id="SM00490">
    <property type="entry name" value="HELICc"/>
    <property type="match status" value="1"/>
</dbReference>
<feature type="domain" description="Helicase ATP-binding" evidence="6">
    <location>
        <begin position="46"/>
        <end position="210"/>
    </location>
</feature>
<dbReference type="PROSITE" id="PS51192">
    <property type="entry name" value="HELICASE_ATP_BIND_1"/>
    <property type="match status" value="1"/>
</dbReference>
<comment type="similarity">
    <text evidence="1">Belongs to the DEAD box helicase family. DEAH subfamily.</text>
</comment>
<dbReference type="CDD" id="cd18791">
    <property type="entry name" value="SF2_C_RHA"/>
    <property type="match status" value="1"/>
</dbReference>
<gene>
    <name evidence="8" type="ORF">Fadolivirus_1_253</name>
</gene>
<dbReference type="Gene3D" id="3.40.50.300">
    <property type="entry name" value="P-loop containing nucleotide triphosphate hydrolases"/>
    <property type="match status" value="2"/>
</dbReference>
<dbReference type="GO" id="GO:0003723">
    <property type="term" value="F:RNA binding"/>
    <property type="evidence" value="ECO:0007669"/>
    <property type="project" value="TreeGrafter"/>
</dbReference>
<reference evidence="8 9" key="1">
    <citation type="submission" date="2020-04" db="EMBL/GenBank/DDBJ databases">
        <title>Advantages and limits of metagenomic assembly and binning of a giant virus.</title>
        <authorList>
            <person name="Schulz F."/>
            <person name="Andreani J."/>
            <person name="Francis R."/>
            <person name="Boudjemaa H."/>
            <person name="Bou Khalil J.Y."/>
            <person name="Lee J."/>
            <person name="La Scola B."/>
            <person name="Woyke T."/>
        </authorList>
    </citation>
    <scope>NUCLEOTIDE SEQUENCE [LARGE SCALE GENOMIC DNA]</scope>
    <source>
        <strain evidence="8 9">FV1/VV64</strain>
    </source>
</reference>
<keyword evidence="2" id="KW-0547">Nucleotide-binding</keyword>
<dbReference type="Pfam" id="PF00271">
    <property type="entry name" value="Helicase_C"/>
    <property type="match status" value="1"/>
</dbReference>
<evidence type="ECO:0000256" key="3">
    <source>
        <dbReference type="ARBA" id="ARBA00022801"/>
    </source>
</evidence>
<dbReference type="GO" id="GO:0016787">
    <property type="term" value="F:hydrolase activity"/>
    <property type="evidence" value="ECO:0007669"/>
    <property type="project" value="UniProtKB-KW"/>
</dbReference>
<dbReference type="InterPro" id="IPR001650">
    <property type="entry name" value="Helicase_C-like"/>
</dbReference>
<accession>A0A7D3UTV9</accession>
<dbReference type="PANTHER" id="PTHR18934">
    <property type="entry name" value="ATP-DEPENDENT RNA HELICASE"/>
    <property type="match status" value="1"/>
</dbReference>
<sequence>MDNIGILDPEGINNNPLTGKPYSERYKELAKKWSGYPVYGKSREIIKDIQDNQVILLISTTGSGKSVLVPKLALHTYNYNAKIAMTLPKQIITKSAAEFAALTLDVELGQEVGYQYRGSDPNHRSNKTKILYCTDGTIVAMLLNDPYLKTYDCILVDEAHERKTQIDFLIYLLRETVRLRPEFKVIFMSATINTAIFENYFRDFKFKVIDVGGARTYPITSHFLDKSLEYKESIDESFNRLIKILETDNPKNSGAHDILLFVTSSNEAFTICKKLNDYVSKEKQGQCKITCDGDIFCVEVFAGMDEKRQSLAQDKELYKLNTKYNRKVVIATNVAESSLTIDGIKYVIDTGYELSGTFDPENRARKLDRGLITQAQAKQRMGRGGRTEPGVCYHLYRKEDFDNVMEKFPQPDIRTSDITSECLKLMGNDKINTIEKLVDTLSNFIEPPRENFIRVAINNLIQLGAIEKGILTPFGKLLIDIPENNIFMATSLIFGKMYNCSREIMKIVSLMDACKGKIGDLYNLPEQKTKKTDQSDEQFKSMVRNLEEKLNNKKKKFANKYGDHLSLLNLYMKFNELYKKNKEKQDKLNDWCYDHFLKLNPLLKAIKHYKKIKPQLNNLIKGKLDPQTIGLQYSDEINNLELNDKVLACLLLGYRLNTASKKSGTENYRTQFNKDGNIKINKHSFLTLKSTLPSNVFYNELFISMGRSELVLVSEIPKSIMKILA</sequence>
<keyword evidence="3" id="KW-0378">Hydrolase</keyword>
<evidence type="ECO:0000256" key="5">
    <source>
        <dbReference type="ARBA" id="ARBA00022840"/>
    </source>
</evidence>
<evidence type="ECO:0000313" key="9">
    <source>
        <dbReference type="Proteomes" id="UP001162001"/>
    </source>
</evidence>
<dbReference type="InterPro" id="IPR011545">
    <property type="entry name" value="DEAD/DEAH_box_helicase_dom"/>
</dbReference>